<proteinExistence type="predicted"/>
<reference evidence="2 3" key="1">
    <citation type="submission" date="2018-05" db="EMBL/GenBank/DDBJ databases">
        <title>Genome sequencing and assembly of the regulated plant pathogen Lachnellula willkommii and related sister species for the development of diagnostic species identification markers.</title>
        <authorList>
            <person name="Giroux E."/>
            <person name="Bilodeau G."/>
        </authorList>
    </citation>
    <scope>NUCLEOTIDE SEQUENCE [LARGE SCALE GENOMIC DNA]</scope>
    <source>
        <strain evidence="2 3">CBS 197.66</strain>
    </source>
</reference>
<name>A0A8H8S1G9_9HELO</name>
<organism evidence="2 3">
    <name type="scientific">Lachnellula subtilissima</name>
    <dbReference type="NCBI Taxonomy" id="602034"/>
    <lineage>
        <taxon>Eukaryota</taxon>
        <taxon>Fungi</taxon>
        <taxon>Dikarya</taxon>
        <taxon>Ascomycota</taxon>
        <taxon>Pezizomycotina</taxon>
        <taxon>Leotiomycetes</taxon>
        <taxon>Helotiales</taxon>
        <taxon>Lachnaceae</taxon>
        <taxon>Lachnellula</taxon>
    </lineage>
</organism>
<sequence>MASAADNAASRAARFTEQTRNMFRAILAEKGIADTNDTILQQEIVMFFKLARSYRIKLGRPGDFADCPLSIDDDDGGSSEDISSIVIKSTIPSLLRSPTSLPAASCRSSLSSPLSSAPTSPPTSPSSPPSPPATRSWISPRQTNPDGSKTVVSYAGMNRPDKRKRKRVPSKAQSEDLRCKSVSIVLL</sequence>
<gene>
    <name evidence="2" type="ORF">LSUB1_G000951</name>
</gene>
<evidence type="ECO:0000313" key="2">
    <source>
        <dbReference type="EMBL" id="TVY45314.1"/>
    </source>
</evidence>
<dbReference type="OrthoDB" id="3547251at2759"/>
<feature type="compositionally biased region" description="Low complexity" evidence="1">
    <location>
        <begin position="100"/>
        <end position="118"/>
    </location>
</feature>
<feature type="region of interest" description="Disordered" evidence="1">
    <location>
        <begin position="96"/>
        <end position="175"/>
    </location>
</feature>
<protein>
    <submittedName>
        <fullName evidence="2">Uncharacterized protein</fullName>
    </submittedName>
</protein>
<comment type="caution">
    <text evidence="2">The sequence shown here is derived from an EMBL/GenBank/DDBJ whole genome shotgun (WGS) entry which is preliminary data.</text>
</comment>
<feature type="compositionally biased region" description="Polar residues" evidence="1">
    <location>
        <begin position="137"/>
        <end position="151"/>
    </location>
</feature>
<keyword evidence="3" id="KW-1185">Reference proteome</keyword>
<feature type="compositionally biased region" description="Pro residues" evidence="1">
    <location>
        <begin position="119"/>
        <end position="132"/>
    </location>
</feature>
<accession>A0A8H8S1G9</accession>
<dbReference type="EMBL" id="QGMJ01000016">
    <property type="protein sequence ID" value="TVY45314.1"/>
    <property type="molecule type" value="Genomic_DNA"/>
</dbReference>
<dbReference type="Proteomes" id="UP000462212">
    <property type="component" value="Unassembled WGS sequence"/>
</dbReference>
<dbReference type="AlphaFoldDB" id="A0A8H8S1G9"/>
<evidence type="ECO:0000256" key="1">
    <source>
        <dbReference type="SAM" id="MobiDB-lite"/>
    </source>
</evidence>
<evidence type="ECO:0000313" key="3">
    <source>
        <dbReference type="Proteomes" id="UP000462212"/>
    </source>
</evidence>